<feature type="non-terminal residue" evidence="1">
    <location>
        <position position="275"/>
    </location>
</feature>
<reference evidence="1 2" key="1">
    <citation type="submission" date="2019-03" db="EMBL/GenBank/DDBJ databases">
        <title>Single cell metagenomics reveals metabolic interactions within the superorganism composed of flagellate Streblomastix strix and complex community of Bacteroidetes bacteria on its surface.</title>
        <authorList>
            <person name="Treitli S.C."/>
            <person name="Kolisko M."/>
            <person name="Husnik F."/>
            <person name="Keeling P."/>
            <person name="Hampl V."/>
        </authorList>
    </citation>
    <scope>NUCLEOTIDE SEQUENCE [LARGE SCALE GENOMIC DNA]</scope>
    <source>
        <strain evidence="1">ST1C</strain>
    </source>
</reference>
<comment type="caution">
    <text evidence="1">The sequence shown here is derived from an EMBL/GenBank/DDBJ whole genome shotgun (WGS) entry which is preliminary data.</text>
</comment>
<organism evidence="1 2">
    <name type="scientific">Streblomastix strix</name>
    <dbReference type="NCBI Taxonomy" id="222440"/>
    <lineage>
        <taxon>Eukaryota</taxon>
        <taxon>Metamonada</taxon>
        <taxon>Preaxostyla</taxon>
        <taxon>Oxymonadida</taxon>
        <taxon>Streblomastigidae</taxon>
        <taxon>Streblomastix</taxon>
    </lineage>
</organism>
<dbReference type="InterPro" id="IPR016024">
    <property type="entry name" value="ARM-type_fold"/>
</dbReference>
<sequence>MIDSEDGNVRNTAILTIENIIIPGLDGIKEGDQHPYRKQLQSDGTIPKLIKFIEDKEKYQYQRRQTINILFVLFKAYPLPPEFSSQIQDIKQFFISQLTLVAECPDNHETILANNFENKFFEDESIPLLYLNLALMLFKYGSKENKQKVAFAIKNKVKGLTNFGFIDQMANSYNWDEEMKQNIKLKVQELKPIIEVIAGKFINPFQAPLLKIRAPQFPQTGGFNQAGQMGRRINPALQLKSPIVTTPKMKLLTKEEEASKHYICELSNQIMTDPV</sequence>
<evidence type="ECO:0000313" key="2">
    <source>
        <dbReference type="Proteomes" id="UP000324800"/>
    </source>
</evidence>
<accession>A0A5J4UQN4</accession>
<dbReference type="EMBL" id="SNRW01013567">
    <property type="protein sequence ID" value="KAA6372484.1"/>
    <property type="molecule type" value="Genomic_DNA"/>
</dbReference>
<proteinExistence type="predicted"/>
<dbReference type="Proteomes" id="UP000324800">
    <property type="component" value="Unassembled WGS sequence"/>
</dbReference>
<dbReference type="SUPFAM" id="SSF48371">
    <property type="entry name" value="ARM repeat"/>
    <property type="match status" value="1"/>
</dbReference>
<protein>
    <submittedName>
        <fullName evidence="1">Uncharacterized protein</fullName>
    </submittedName>
</protein>
<evidence type="ECO:0000313" key="1">
    <source>
        <dbReference type="EMBL" id="KAA6372484.1"/>
    </source>
</evidence>
<dbReference type="AlphaFoldDB" id="A0A5J4UQN4"/>
<gene>
    <name evidence="1" type="ORF">EZS28_031989</name>
</gene>
<name>A0A5J4UQN4_9EUKA</name>